<accession>R9IFP6</accession>
<organism evidence="2 3">
    <name type="scientific">Phocaeicola sartorii</name>
    <dbReference type="NCBI Taxonomy" id="671267"/>
    <lineage>
        <taxon>Bacteria</taxon>
        <taxon>Pseudomonadati</taxon>
        <taxon>Bacteroidota</taxon>
        <taxon>Bacteroidia</taxon>
        <taxon>Bacteroidales</taxon>
        <taxon>Bacteroidaceae</taxon>
        <taxon>Phocaeicola</taxon>
    </lineage>
</organism>
<dbReference type="AlphaFoldDB" id="R9IFP6"/>
<name>R9IFP6_9BACT</name>
<protein>
    <submittedName>
        <fullName evidence="2">Uncharacterized protein</fullName>
    </submittedName>
</protein>
<keyword evidence="1" id="KW-1133">Transmembrane helix</keyword>
<dbReference type="PATRIC" id="fig|1235788.3.peg.2024"/>
<gene>
    <name evidence="2" type="ORF">C802_01977</name>
</gene>
<keyword evidence="1" id="KW-0472">Membrane</keyword>
<keyword evidence="3" id="KW-1185">Reference proteome</keyword>
<keyword evidence="1" id="KW-0812">Transmembrane</keyword>
<evidence type="ECO:0000313" key="3">
    <source>
        <dbReference type="Proteomes" id="UP000014200"/>
    </source>
</evidence>
<proteinExistence type="predicted"/>
<evidence type="ECO:0000256" key="1">
    <source>
        <dbReference type="SAM" id="Phobius"/>
    </source>
</evidence>
<comment type="caution">
    <text evidence="2">The sequence shown here is derived from an EMBL/GenBank/DDBJ whole genome shotgun (WGS) entry which is preliminary data.</text>
</comment>
<feature type="transmembrane region" description="Helical" evidence="1">
    <location>
        <begin position="12"/>
        <end position="37"/>
    </location>
</feature>
<reference evidence="2 3" key="1">
    <citation type="submission" date="2013-04" db="EMBL/GenBank/DDBJ databases">
        <title>The Genome Sequence of Bacteroides massiliensis dnLKV3.</title>
        <authorList>
            <consortium name="The Broad Institute Genomics Platform"/>
            <consortium name="The Broad Institute Genome Sequencing Center for Infectious Disease"/>
            <person name="Earl A."/>
            <person name="Xavier R."/>
            <person name="Kuhn K."/>
            <person name="Stappenbeck T."/>
            <person name="Walker B."/>
            <person name="Young S."/>
            <person name="Zeng Q."/>
            <person name="Gargeya S."/>
            <person name="Fitzgerald M."/>
            <person name="Haas B."/>
            <person name="Abouelleil A."/>
            <person name="Allen A.W."/>
            <person name="Alvarado L."/>
            <person name="Arachchi H.M."/>
            <person name="Berlin A.M."/>
            <person name="Chapman S.B."/>
            <person name="Gainer-Dewar J."/>
            <person name="Goldberg J."/>
            <person name="Griggs A."/>
            <person name="Gujja S."/>
            <person name="Hansen M."/>
            <person name="Howarth C."/>
            <person name="Imamovic A."/>
            <person name="Ireland A."/>
            <person name="Larimer J."/>
            <person name="McCowan C."/>
            <person name="Murphy C."/>
            <person name="Pearson M."/>
            <person name="Poon T.W."/>
            <person name="Priest M."/>
            <person name="Roberts A."/>
            <person name="Saif S."/>
            <person name="Shea T."/>
            <person name="Sisk P."/>
            <person name="Sykes S."/>
            <person name="Wortman J."/>
            <person name="Nusbaum C."/>
            <person name="Birren B."/>
        </authorList>
    </citation>
    <scope>NUCLEOTIDE SEQUENCE [LARGE SCALE GENOMIC DNA]</scope>
    <source>
        <strain evidence="3">dnLKV3</strain>
    </source>
</reference>
<dbReference type="STRING" id="1235788.C802_01977"/>
<evidence type="ECO:0000313" key="2">
    <source>
        <dbReference type="EMBL" id="EOS12164.1"/>
    </source>
</evidence>
<dbReference type="HOGENOM" id="CLU_3132361_0_0_10"/>
<dbReference type="EMBL" id="ASSP01000014">
    <property type="protein sequence ID" value="EOS12164.1"/>
    <property type="molecule type" value="Genomic_DNA"/>
</dbReference>
<sequence length="49" mass="5977">MNKRFLFDLYSLLFVTFVNYLWFFIAFMLIDICIFAAESEHIFIELCVE</sequence>
<dbReference type="Proteomes" id="UP000014200">
    <property type="component" value="Unassembled WGS sequence"/>
</dbReference>